<reference evidence="2 3" key="1">
    <citation type="submission" date="2023-01" db="EMBL/GenBank/DDBJ databases">
        <title>Analysis of 21 Apiospora genomes using comparative genomics revels a genus with tremendous synthesis potential of carbohydrate active enzymes and secondary metabolites.</title>
        <authorList>
            <person name="Sorensen T."/>
        </authorList>
    </citation>
    <scope>NUCLEOTIDE SEQUENCE [LARGE SCALE GENOMIC DNA]</scope>
    <source>
        <strain evidence="2 3">CBS 114990</strain>
    </source>
</reference>
<evidence type="ECO:0000256" key="1">
    <source>
        <dbReference type="SAM" id="MobiDB-lite"/>
    </source>
</evidence>
<keyword evidence="3" id="KW-1185">Reference proteome</keyword>
<evidence type="ECO:0000313" key="3">
    <source>
        <dbReference type="Proteomes" id="UP001433268"/>
    </source>
</evidence>
<organism evidence="2 3">
    <name type="scientific">Apiospora hydei</name>
    <dbReference type="NCBI Taxonomy" id="1337664"/>
    <lineage>
        <taxon>Eukaryota</taxon>
        <taxon>Fungi</taxon>
        <taxon>Dikarya</taxon>
        <taxon>Ascomycota</taxon>
        <taxon>Pezizomycotina</taxon>
        <taxon>Sordariomycetes</taxon>
        <taxon>Xylariomycetidae</taxon>
        <taxon>Amphisphaeriales</taxon>
        <taxon>Apiosporaceae</taxon>
        <taxon>Apiospora</taxon>
    </lineage>
</organism>
<sequence length="113" mass="12949">MTEKQCDSTTSSPPQPRIQPSAAQPSVAPKVYEHVLRKKYRSQVKLKASLDDMFGEGKWEVKVRVPNLRKADFDTTVDNIGNLQLRKERWIICLPKEMTKVSLQFALQPAHSR</sequence>
<comment type="caution">
    <text evidence="2">The sequence shown here is derived from an EMBL/GenBank/DDBJ whole genome shotgun (WGS) entry which is preliminary data.</text>
</comment>
<dbReference type="RefSeq" id="XP_066668265.1">
    <property type="nucleotide sequence ID" value="XM_066812923.1"/>
</dbReference>
<name>A0ABR1WBB4_9PEZI</name>
<feature type="region of interest" description="Disordered" evidence="1">
    <location>
        <begin position="1"/>
        <end position="26"/>
    </location>
</feature>
<dbReference type="GeneID" id="92045983"/>
<dbReference type="EMBL" id="JAQQWN010000006">
    <property type="protein sequence ID" value="KAK8080790.1"/>
    <property type="molecule type" value="Genomic_DNA"/>
</dbReference>
<evidence type="ECO:0008006" key="4">
    <source>
        <dbReference type="Google" id="ProtNLM"/>
    </source>
</evidence>
<dbReference type="Proteomes" id="UP001433268">
    <property type="component" value="Unassembled WGS sequence"/>
</dbReference>
<accession>A0ABR1WBB4</accession>
<proteinExistence type="predicted"/>
<protein>
    <recommendedName>
        <fullName evidence="4">PIH1D1/2/3 CS-like domain-containing protein</fullName>
    </recommendedName>
</protein>
<evidence type="ECO:0000313" key="2">
    <source>
        <dbReference type="EMBL" id="KAK8080790.1"/>
    </source>
</evidence>
<gene>
    <name evidence="2" type="ORF">PG997_008608</name>
</gene>